<evidence type="ECO:0000259" key="9">
    <source>
        <dbReference type="PROSITE" id="PS51405"/>
    </source>
</evidence>
<keyword evidence="11" id="KW-1185">Reference proteome</keyword>
<feature type="region of interest" description="Disordered" evidence="8">
    <location>
        <begin position="237"/>
        <end position="257"/>
    </location>
</feature>
<dbReference type="Proteomes" id="UP001556367">
    <property type="component" value="Unassembled WGS sequence"/>
</dbReference>
<keyword evidence="5" id="KW-0560">Oxidoreductase</keyword>
<dbReference type="Gene3D" id="1.10.489.10">
    <property type="entry name" value="Chloroperoxidase-like"/>
    <property type="match status" value="1"/>
</dbReference>
<evidence type="ECO:0000256" key="5">
    <source>
        <dbReference type="ARBA" id="ARBA00023002"/>
    </source>
</evidence>
<evidence type="ECO:0000256" key="6">
    <source>
        <dbReference type="ARBA" id="ARBA00023004"/>
    </source>
</evidence>
<keyword evidence="6" id="KW-0408">Iron</keyword>
<comment type="caution">
    <text evidence="10">The sequence shown here is derived from an EMBL/GenBank/DDBJ whole genome shotgun (WGS) entry which is preliminary data.</text>
</comment>
<organism evidence="10 11">
    <name type="scientific">Hohenbuehelia grisea</name>
    <dbReference type="NCBI Taxonomy" id="104357"/>
    <lineage>
        <taxon>Eukaryota</taxon>
        <taxon>Fungi</taxon>
        <taxon>Dikarya</taxon>
        <taxon>Basidiomycota</taxon>
        <taxon>Agaricomycotina</taxon>
        <taxon>Agaricomycetes</taxon>
        <taxon>Agaricomycetidae</taxon>
        <taxon>Agaricales</taxon>
        <taxon>Pleurotineae</taxon>
        <taxon>Pleurotaceae</taxon>
        <taxon>Hohenbuehelia</taxon>
    </lineage>
</organism>
<keyword evidence="3" id="KW-0349">Heme</keyword>
<reference evidence="11" key="1">
    <citation type="submission" date="2024-06" db="EMBL/GenBank/DDBJ databases">
        <title>Multi-omics analyses provide insights into the biosynthesis of the anticancer antibiotic pleurotin in Hohenbuehelia grisea.</title>
        <authorList>
            <person name="Weaver J.A."/>
            <person name="Alberti F."/>
        </authorList>
    </citation>
    <scope>NUCLEOTIDE SEQUENCE [LARGE SCALE GENOMIC DNA]</scope>
    <source>
        <strain evidence="11">T-177</strain>
    </source>
</reference>
<dbReference type="InterPro" id="IPR036851">
    <property type="entry name" value="Chloroperoxidase-like_sf"/>
</dbReference>
<gene>
    <name evidence="10" type="ORF">HGRIS_007083</name>
</gene>
<evidence type="ECO:0000256" key="2">
    <source>
        <dbReference type="ARBA" id="ARBA00022559"/>
    </source>
</evidence>
<dbReference type="SUPFAM" id="SSF47571">
    <property type="entry name" value="Cloroperoxidase"/>
    <property type="match status" value="1"/>
</dbReference>
<proteinExistence type="inferred from homology"/>
<evidence type="ECO:0000256" key="8">
    <source>
        <dbReference type="SAM" id="MobiDB-lite"/>
    </source>
</evidence>
<evidence type="ECO:0000256" key="3">
    <source>
        <dbReference type="ARBA" id="ARBA00022617"/>
    </source>
</evidence>
<evidence type="ECO:0000256" key="7">
    <source>
        <dbReference type="ARBA" id="ARBA00025795"/>
    </source>
</evidence>
<sequence length="257" mass="28380">MSSSTDHDTPLTIDQIDPNHLHEYRRPVAGERRSPCPGLNTLANHGYLPRSGSDLTLTQLITALQEVYHLSLPLALLLSLTGLLLCGHGIFPRRLHLDSLAAHNKIEHNASLVHTDAPPHARFAPTRVDTGLLHSLLTVYSPRGHGFGLREFAAARRARESILARPLDALHEEIACAEGAMTWLVMRDETSGEVPVESMRVWYGEERLPAGYSRPTQPVGLTETRRRVKVIKEAKANGQTEPAMMPPVRPAPTFASR</sequence>
<accession>A0ABR3JAZ2</accession>
<dbReference type="PANTHER" id="PTHR33577">
    <property type="entry name" value="STERIGMATOCYSTIN BIOSYNTHESIS PEROXIDASE STCC-RELATED"/>
    <property type="match status" value="1"/>
</dbReference>
<evidence type="ECO:0000256" key="1">
    <source>
        <dbReference type="ARBA" id="ARBA00001970"/>
    </source>
</evidence>
<comment type="cofactor">
    <cofactor evidence="1">
        <name>heme b</name>
        <dbReference type="ChEBI" id="CHEBI:60344"/>
    </cofactor>
</comment>
<dbReference type="EMBL" id="JASNQZ010000010">
    <property type="protein sequence ID" value="KAL0952863.1"/>
    <property type="molecule type" value="Genomic_DNA"/>
</dbReference>
<keyword evidence="4" id="KW-0479">Metal-binding</keyword>
<dbReference type="Pfam" id="PF01328">
    <property type="entry name" value="Peroxidase_2"/>
    <property type="match status" value="1"/>
</dbReference>
<feature type="domain" description="Heme haloperoxidase family profile" evidence="9">
    <location>
        <begin position="20"/>
        <end position="226"/>
    </location>
</feature>
<protein>
    <recommendedName>
        <fullName evidence="9">Heme haloperoxidase family profile domain-containing protein</fullName>
    </recommendedName>
</protein>
<evidence type="ECO:0000313" key="10">
    <source>
        <dbReference type="EMBL" id="KAL0952863.1"/>
    </source>
</evidence>
<dbReference type="PROSITE" id="PS51405">
    <property type="entry name" value="HEME_HALOPEROXIDASE"/>
    <property type="match status" value="1"/>
</dbReference>
<evidence type="ECO:0000313" key="11">
    <source>
        <dbReference type="Proteomes" id="UP001556367"/>
    </source>
</evidence>
<name>A0ABR3JAZ2_9AGAR</name>
<dbReference type="PANTHER" id="PTHR33577:SF9">
    <property type="entry name" value="PEROXIDASE STCC"/>
    <property type="match status" value="1"/>
</dbReference>
<keyword evidence="2" id="KW-0575">Peroxidase</keyword>
<comment type="similarity">
    <text evidence="7">Belongs to the chloroperoxidase family.</text>
</comment>
<dbReference type="InterPro" id="IPR000028">
    <property type="entry name" value="Chloroperoxidase"/>
</dbReference>
<evidence type="ECO:0000256" key="4">
    <source>
        <dbReference type="ARBA" id="ARBA00022723"/>
    </source>
</evidence>